<keyword evidence="1" id="KW-0863">Zinc-finger</keyword>
<dbReference type="InterPro" id="IPR012934">
    <property type="entry name" value="Znf_AD"/>
</dbReference>
<feature type="compositionally biased region" description="Basic and acidic residues" evidence="2">
    <location>
        <begin position="251"/>
        <end position="264"/>
    </location>
</feature>
<name>A0A182QVF1_9DIPT</name>
<evidence type="ECO:0000313" key="4">
    <source>
        <dbReference type="EnsemblMetazoa" id="AFAF017662-PA"/>
    </source>
</evidence>
<evidence type="ECO:0000313" key="5">
    <source>
        <dbReference type="Proteomes" id="UP000075886"/>
    </source>
</evidence>
<dbReference type="VEuPathDB" id="VectorBase:AFAF017662"/>
<feature type="binding site" evidence="1">
    <location>
        <position position="64"/>
    </location>
    <ligand>
        <name>Zn(2+)</name>
        <dbReference type="ChEBI" id="CHEBI:29105"/>
    </ligand>
</feature>
<feature type="domain" description="ZAD" evidence="3">
    <location>
        <begin position="6"/>
        <end position="88"/>
    </location>
</feature>
<sequence length="319" mass="36092">MLDTQHPCRVCLAEGARSIFSAMVINDESCTVASINHIREKLQYVTLLQVDEHDGLPFWICELCIVQLNVAYRFKRLAAESDSKLRQHLNKSTAPPDGAITYDMPAISTAPVDENATLPVKQEPTEESIESDNSNRENINPFAPSANLPKEVRALCGTTSPAMVCVQKDLINPAKDKLYLNTIFKEEVIAIPWESITPPETNSKLANQTESTVNIKKPSKPSRKRKRSETKSRNKKSKHKKQHTLPALKGTAEHAKSNSENDRKRRMQKLLDELRIDMMDEGIRYNLRQLPPLSSNEHTKPNLPMLRRNSVCVSSFPWQ</sequence>
<dbReference type="EMBL" id="AXCN02000579">
    <property type="status" value="NOT_ANNOTATED_CDS"/>
    <property type="molecule type" value="Genomic_DNA"/>
</dbReference>
<reference evidence="4" key="2">
    <citation type="submission" date="2020-05" db="UniProtKB">
        <authorList>
            <consortium name="EnsemblMetazoa"/>
        </authorList>
    </citation>
    <scope>IDENTIFICATION</scope>
    <source>
        <strain evidence="4">FAR1</strain>
    </source>
</reference>
<evidence type="ECO:0000256" key="1">
    <source>
        <dbReference type="PROSITE-ProRule" id="PRU01263"/>
    </source>
</evidence>
<feature type="region of interest" description="Disordered" evidence="2">
    <location>
        <begin position="114"/>
        <end position="145"/>
    </location>
</feature>
<dbReference type="AlphaFoldDB" id="A0A182QVF1"/>
<feature type="compositionally biased region" description="Basic residues" evidence="2">
    <location>
        <begin position="217"/>
        <end position="243"/>
    </location>
</feature>
<dbReference type="STRING" id="69004.A0A182QVF1"/>
<dbReference type="Pfam" id="PF07776">
    <property type="entry name" value="zf-AD"/>
    <property type="match status" value="1"/>
</dbReference>
<feature type="binding site" evidence="1">
    <location>
        <position position="11"/>
    </location>
    <ligand>
        <name>Zn(2+)</name>
        <dbReference type="ChEBI" id="CHEBI:29105"/>
    </ligand>
</feature>
<dbReference type="PROSITE" id="PS51915">
    <property type="entry name" value="ZAD"/>
    <property type="match status" value="1"/>
</dbReference>
<evidence type="ECO:0000259" key="3">
    <source>
        <dbReference type="PROSITE" id="PS51915"/>
    </source>
</evidence>
<reference evidence="5" key="1">
    <citation type="submission" date="2014-01" db="EMBL/GenBank/DDBJ databases">
        <title>The Genome Sequence of Anopheles farauti FAR1 (V2).</title>
        <authorList>
            <consortium name="The Broad Institute Genomics Platform"/>
            <person name="Neafsey D.E."/>
            <person name="Besansky N."/>
            <person name="Howell P."/>
            <person name="Walton C."/>
            <person name="Young S.K."/>
            <person name="Zeng Q."/>
            <person name="Gargeya S."/>
            <person name="Fitzgerald M."/>
            <person name="Haas B."/>
            <person name="Abouelleil A."/>
            <person name="Allen A.W."/>
            <person name="Alvarado L."/>
            <person name="Arachchi H.M."/>
            <person name="Berlin A.M."/>
            <person name="Chapman S.B."/>
            <person name="Gainer-Dewar J."/>
            <person name="Goldberg J."/>
            <person name="Griggs A."/>
            <person name="Gujja S."/>
            <person name="Hansen M."/>
            <person name="Howarth C."/>
            <person name="Imamovic A."/>
            <person name="Ireland A."/>
            <person name="Larimer J."/>
            <person name="McCowan C."/>
            <person name="Murphy C."/>
            <person name="Pearson M."/>
            <person name="Poon T.W."/>
            <person name="Priest M."/>
            <person name="Roberts A."/>
            <person name="Saif S."/>
            <person name="Shea T."/>
            <person name="Sisk P."/>
            <person name="Sykes S."/>
            <person name="Wortman J."/>
            <person name="Nusbaum C."/>
            <person name="Birren B."/>
        </authorList>
    </citation>
    <scope>NUCLEOTIDE SEQUENCE [LARGE SCALE GENOMIC DNA]</scope>
    <source>
        <strain evidence="5">FAR1</strain>
    </source>
</reference>
<feature type="compositionally biased region" description="Polar residues" evidence="2">
    <location>
        <begin position="198"/>
        <end position="214"/>
    </location>
</feature>
<dbReference type="GO" id="GO:0005634">
    <property type="term" value="C:nucleus"/>
    <property type="evidence" value="ECO:0007669"/>
    <property type="project" value="InterPro"/>
</dbReference>
<feature type="binding site" evidence="1">
    <location>
        <position position="61"/>
    </location>
    <ligand>
        <name>Zn(2+)</name>
        <dbReference type="ChEBI" id="CHEBI:29105"/>
    </ligand>
</feature>
<proteinExistence type="predicted"/>
<keyword evidence="1" id="KW-0862">Zinc</keyword>
<evidence type="ECO:0000256" key="2">
    <source>
        <dbReference type="SAM" id="MobiDB-lite"/>
    </source>
</evidence>
<accession>A0A182QVF1</accession>
<keyword evidence="5" id="KW-1185">Reference proteome</keyword>
<dbReference type="EnsemblMetazoa" id="AFAF017662-RA">
    <property type="protein sequence ID" value="AFAF017662-PA"/>
    <property type="gene ID" value="AFAF017662"/>
</dbReference>
<dbReference type="Proteomes" id="UP000075886">
    <property type="component" value="Unassembled WGS sequence"/>
</dbReference>
<dbReference type="SUPFAM" id="SSF57716">
    <property type="entry name" value="Glucocorticoid receptor-like (DNA-binding domain)"/>
    <property type="match status" value="1"/>
</dbReference>
<feature type="binding site" evidence="1">
    <location>
        <position position="8"/>
    </location>
    <ligand>
        <name>Zn(2+)</name>
        <dbReference type="ChEBI" id="CHEBI:29105"/>
    </ligand>
</feature>
<organism evidence="4 5">
    <name type="scientific">Anopheles farauti</name>
    <dbReference type="NCBI Taxonomy" id="69004"/>
    <lineage>
        <taxon>Eukaryota</taxon>
        <taxon>Metazoa</taxon>
        <taxon>Ecdysozoa</taxon>
        <taxon>Arthropoda</taxon>
        <taxon>Hexapoda</taxon>
        <taxon>Insecta</taxon>
        <taxon>Pterygota</taxon>
        <taxon>Neoptera</taxon>
        <taxon>Endopterygota</taxon>
        <taxon>Diptera</taxon>
        <taxon>Nematocera</taxon>
        <taxon>Culicoidea</taxon>
        <taxon>Culicidae</taxon>
        <taxon>Anophelinae</taxon>
        <taxon>Anopheles</taxon>
    </lineage>
</organism>
<feature type="region of interest" description="Disordered" evidence="2">
    <location>
        <begin position="197"/>
        <end position="264"/>
    </location>
</feature>
<keyword evidence="1" id="KW-0479">Metal-binding</keyword>
<dbReference type="GO" id="GO:0008270">
    <property type="term" value="F:zinc ion binding"/>
    <property type="evidence" value="ECO:0007669"/>
    <property type="project" value="UniProtKB-UniRule"/>
</dbReference>
<protein>
    <recommendedName>
        <fullName evidence="3">ZAD domain-containing protein</fullName>
    </recommendedName>
</protein>
<dbReference type="SMART" id="SM00868">
    <property type="entry name" value="zf-AD"/>
    <property type="match status" value="1"/>
</dbReference>